<reference evidence="7 8" key="1">
    <citation type="submission" date="2017-05" db="EMBL/GenBank/DDBJ databases">
        <title>Biotechnological potential of actinobacteria isolated from South African environments.</title>
        <authorList>
            <person name="Le Roes-Hill M."/>
            <person name="Prins A."/>
            <person name="Durrell K.A."/>
        </authorList>
    </citation>
    <scope>NUCLEOTIDE SEQUENCE [LARGE SCALE GENOMIC DNA]</scope>
    <source>
        <strain evidence="7">BS2</strain>
    </source>
</reference>
<evidence type="ECO:0000313" key="7">
    <source>
        <dbReference type="EMBL" id="OUC80868.1"/>
    </source>
</evidence>
<dbReference type="Pfam" id="PF01083">
    <property type="entry name" value="Cutinase"/>
    <property type="match status" value="1"/>
</dbReference>
<evidence type="ECO:0000256" key="4">
    <source>
        <dbReference type="ARBA" id="ARBA00023157"/>
    </source>
</evidence>
<dbReference type="SMART" id="SM01110">
    <property type="entry name" value="Cutinase"/>
    <property type="match status" value="1"/>
</dbReference>
<gene>
    <name evidence="7" type="ORF">CA982_00405</name>
</gene>
<evidence type="ECO:0000313" key="8">
    <source>
        <dbReference type="Proteomes" id="UP000194632"/>
    </source>
</evidence>
<dbReference type="AlphaFoldDB" id="A0A2C9ZJF3"/>
<dbReference type="RefSeq" id="WP_086533381.1">
    <property type="nucleotide sequence ID" value="NZ_JBLKRZ010000012.1"/>
</dbReference>
<dbReference type="PANTHER" id="PTHR33630:SF9">
    <property type="entry name" value="CUTINASE 4"/>
    <property type="match status" value="1"/>
</dbReference>
<keyword evidence="3" id="KW-0378">Hydrolase</keyword>
<protein>
    <submittedName>
        <fullName evidence="7">Cutinase</fullName>
    </submittedName>
</protein>
<feature type="region of interest" description="Disordered" evidence="5">
    <location>
        <begin position="54"/>
        <end position="74"/>
    </location>
</feature>
<comment type="caution">
    <text evidence="7">The sequence shown here is derived from an EMBL/GenBank/DDBJ whole genome shotgun (WGS) entry which is preliminary data.</text>
</comment>
<dbReference type="PANTHER" id="PTHR33630">
    <property type="entry name" value="CUTINASE RV1984C-RELATED-RELATED"/>
    <property type="match status" value="1"/>
</dbReference>
<feature type="transmembrane region" description="Helical" evidence="6">
    <location>
        <begin position="21"/>
        <end position="45"/>
    </location>
</feature>
<evidence type="ECO:0000256" key="1">
    <source>
        <dbReference type="ARBA" id="ARBA00007534"/>
    </source>
</evidence>
<proteinExistence type="inferred from homology"/>
<accession>A0A2C9ZJF3</accession>
<sequence>MAARRNAAGRTRKGPVRRLGKFALLLLALAVIAIVLIVVLVLVWLAPGPAPIGPGGPSSTPPSGERPDAQPADCPDVLTVVIPGTWESSADDDPYKPSANPNSLMLRVSRALSNDFDTSRSEIYTVPYTAQFRNPTNLGDRQVDYNVSRTQGYKRAAGKIISTNERCPLTGYVIMGFSQGAVIAGDLASNIGNGRGVLDKGDQDLVLGVGLIADGRRQPGEQNDIAPSPNGVGAEIALGGMGNLVPGISMTGPRNGGFGELRDRVQSICAPGDLICDSPTIVNPLAAVSKLANAASNPIHAMYATTRYWENDGQTATQWMYDWSKGLIQDAPTPEHN</sequence>
<comment type="similarity">
    <text evidence="1">Belongs to the cutinase family.</text>
</comment>
<dbReference type="InterPro" id="IPR000675">
    <property type="entry name" value="Cutinase/axe"/>
</dbReference>
<evidence type="ECO:0000256" key="5">
    <source>
        <dbReference type="SAM" id="MobiDB-lite"/>
    </source>
</evidence>
<organism evidence="7 8">
    <name type="scientific">Gordonia lacunae</name>
    <dbReference type="NCBI Taxonomy" id="417102"/>
    <lineage>
        <taxon>Bacteria</taxon>
        <taxon>Bacillati</taxon>
        <taxon>Actinomycetota</taxon>
        <taxon>Actinomycetes</taxon>
        <taxon>Mycobacteriales</taxon>
        <taxon>Gordoniaceae</taxon>
        <taxon>Gordonia</taxon>
    </lineage>
</organism>
<dbReference type="OrthoDB" id="4423762at2"/>
<keyword evidence="6" id="KW-0472">Membrane</keyword>
<keyword evidence="8" id="KW-1185">Reference proteome</keyword>
<keyword evidence="6" id="KW-1133">Transmembrane helix</keyword>
<name>A0A2C9ZJF3_9ACTN</name>
<dbReference type="Proteomes" id="UP000194632">
    <property type="component" value="Unassembled WGS sequence"/>
</dbReference>
<dbReference type="Gene3D" id="3.40.50.1820">
    <property type="entry name" value="alpha/beta hydrolase"/>
    <property type="match status" value="1"/>
</dbReference>
<keyword evidence="6" id="KW-0812">Transmembrane</keyword>
<dbReference type="InterPro" id="IPR029058">
    <property type="entry name" value="AB_hydrolase_fold"/>
</dbReference>
<dbReference type="GO" id="GO:0052689">
    <property type="term" value="F:carboxylic ester hydrolase activity"/>
    <property type="evidence" value="ECO:0007669"/>
    <property type="project" value="UniProtKB-KW"/>
</dbReference>
<evidence type="ECO:0000256" key="2">
    <source>
        <dbReference type="ARBA" id="ARBA00022487"/>
    </source>
</evidence>
<evidence type="ECO:0000256" key="3">
    <source>
        <dbReference type="ARBA" id="ARBA00022801"/>
    </source>
</evidence>
<dbReference type="SUPFAM" id="SSF53474">
    <property type="entry name" value="alpha/beta-Hydrolases"/>
    <property type="match status" value="1"/>
</dbReference>
<keyword evidence="4" id="KW-1015">Disulfide bond</keyword>
<keyword evidence="2" id="KW-0719">Serine esterase</keyword>
<dbReference type="EMBL" id="NGFO01000001">
    <property type="protein sequence ID" value="OUC80868.1"/>
    <property type="molecule type" value="Genomic_DNA"/>
</dbReference>
<evidence type="ECO:0000256" key="6">
    <source>
        <dbReference type="SAM" id="Phobius"/>
    </source>
</evidence>
<dbReference type="STRING" id="417102.CA982_00405"/>